<dbReference type="Proteomes" id="UP001642520">
    <property type="component" value="Unassembled WGS sequence"/>
</dbReference>
<organism evidence="3 4">
    <name type="scientific">Xylocopa violacea</name>
    <name type="common">Violet carpenter bee</name>
    <name type="synonym">Apis violacea</name>
    <dbReference type="NCBI Taxonomy" id="135666"/>
    <lineage>
        <taxon>Eukaryota</taxon>
        <taxon>Metazoa</taxon>
        <taxon>Ecdysozoa</taxon>
        <taxon>Arthropoda</taxon>
        <taxon>Hexapoda</taxon>
        <taxon>Insecta</taxon>
        <taxon>Pterygota</taxon>
        <taxon>Neoptera</taxon>
        <taxon>Endopterygota</taxon>
        <taxon>Hymenoptera</taxon>
        <taxon>Apocrita</taxon>
        <taxon>Aculeata</taxon>
        <taxon>Apoidea</taxon>
        <taxon>Anthophila</taxon>
        <taxon>Apidae</taxon>
        <taxon>Xylocopa</taxon>
        <taxon>Xylocopa</taxon>
    </lineage>
</organism>
<protein>
    <submittedName>
        <fullName evidence="3">Uncharacterized protein</fullName>
    </submittedName>
</protein>
<name>A0ABP1NGC3_XYLVO</name>
<keyword evidence="4" id="KW-1185">Reference proteome</keyword>
<evidence type="ECO:0000313" key="3">
    <source>
        <dbReference type="EMBL" id="CAL7939291.1"/>
    </source>
</evidence>
<feature type="compositionally biased region" description="Basic and acidic residues" evidence="1">
    <location>
        <begin position="169"/>
        <end position="182"/>
    </location>
</feature>
<evidence type="ECO:0000256" key="1">
    <source>
        <dbReference type="SAM" id="MobiDB-lite"/>
    </source>
</evidence>
<evidence type="ECO:0000313" key="4">
    <source>
        <dbReference type="Proteomes" id="UP001642520"/>
    </source>
</evidence>
<gene>
    <name evidence="3" type="ORF">XYLVIOL_LOCUS3785</name>
</gene>
<reference evidence="3 4" key="1">
    <citation type="submission" date="2024-08" db="EMBL/GenBank/DDBJ databases">
        <authorList>
            <person name="Will J Nash"/>
            <person name="Angela Man"/>
            <person name="Seanna McTaggart"/>
            <person name="Kendall Baker"/>
            <person name="Tom Barker"/>
            <person name="Leah Catchpole"/>
            <person name="Alex Durrant"/>
            <person name="Karim Gharbi"/>
            <person name="Naomi Irish"/>
            <person name="Gemy Kaithakottil"/>
            <person name="Debby Ku"/>
            <person name="Aaliyah Providence"/>
            <person name="Felix Shaw"/>
            <person name="David Swarbreck"/>
            <person name="Chris Watkins"/>
            <person name="Ann M. McCartney"/>
            <person name="Giulio Formenti"/>
            <person name="Alice Mouton"/>
            <person name="Noel Vella"/>
            <person name="Bjorn M von Reumont"/>
            <person name="Adriana Vella"/>
            <person name="Wilfried Haerty"/>
        </authorList>
    </citation>
    <scope>NUCLEOTIDE SEQUENCE [LARGE SCALE GENOMIC DNA]</scope>
</reference>
<keyword evidence="2" id="KW-1133">Transmembrane helix</keyword>
<feature type="region of interest" description="Disordered" evidence="1">
    <location>
        <begin position="169"/>
        <end position="189"/>
    </location>
</feature>
<feature type="transmembrane region" description="Helical" evidence="2">
    <location>
        <begin position="100"/>
        <end position="120"/>
    </location>
</feature>
<dbReference type="EMBL" id="CAXAJV020001289">
    <property type="protein sequence ID" value="CAL7939291.1"/>
    <property type="molecule type" value="Genomic_DNA"/>
</dbReference>
<evidence type="ECO:0000256" key="2">
    <source>
        <dbReference type="SAM" id="Phobius"/>
    </source>
</evidence>
<keyword evidence="2" id="KW-0472">Membrane</keyword>
<proteinExistence type="predicted"/>
<keyword evidence="2" id="KW-0812">Transmembrane</keyword>
<sequence>MRDRSGDEQGCRSRTDFKFDLYMNKVNENTTEGFNARRSKEKSQLLDSVVHHFSPCSLYPLTYLPVSLPVDRSIDRSVPPPPRLSSICVSAAFYPLRPPVHFSLCLVFFLSILCTLYFIFNQPRNREGKYKNNRIKTYLYLLIIDTAKVTTSSCSNSLEILGTGEREREREREREWRRDRQTMRKSKQW</sequence>
<accession>A0ABP1NGC3</accession>
<comment type="caution">
    <text evidence="3">The sequence shown here is derived from an EMBL/GenBank/DDBJ whole genome shotgun (WGS) entry which is preliminary data.</text>
</comment>